<name>A0A0H4T3P8_9BACT</name>
<sequence length="78" mass="8917">MTAETTHEKSTRGGCLDAFIKLSTFGVFGVETTIKYEDREPTLSQKIYPKARFLRPSNSIYKDGSIEVTGFRRRIIKK</sequence>
<protein>
    <submittedName>
        <fullName evidence="1">Uncharacterized protein</fullName>
    </submittedName>
</protein>
<reference evidence="1" key="1">
    <citation type="journal article" date="2015" name="ISME J.">
        <title>Aquifer environment selects for microbial species cohorts in sediment and groundwater.</title>
        <authorList>
            <person name="Hug L.A."/>
            <person name="Thomas B.C."/>
            <person name="Brown C.T."/>
            <person name="Frischkorn K.R."/>
            <person name="Williams K.H."/>
            <person name="Tringe S.G."/>
            <person name="Banfield J.F."/>
        </authorList>
    </citation>
    <scope>NUCLEOTIDE SEQUENCE</scope>
</reference>
<proteinExistence type="predicted"/>
<dbReference type="AlphaFoldDB" id="A0A0H4T3P8"/>
<organism evidence="1">
    <name type="scientific">uncultured Microgenomates bacterium Rifle_16ft_4_minimus_37633</name>
    <dbReference type="NCBI Taxonomy" id="1665114"/>
    <lineage>
        <taxon>Bacteria</taxon>
        <taxon>Candidatus Microgenomatota</taxon>
        <taxon>environmental samples</taxon>
    </lineage>
</organism>
<dbReference type="EMBL" id="KT006999">
    <property type="protein sequence ID" value="AKQ02326.1"/>
    <property type="molecule type" value="Genomic_DNA"/>
</dbReference>
<evidence type="ECO:0000313" key="1">
    <source>
        <dbReference type="EMBL" id="AKQ02326.1"/>
    </source>
</evidence>
<accession>A0A0H4T3P8</accession>